<organism evidence="1">
    <name type="scientific">Myoviridae sp. ctHMa1</name>
    <dbReference type="NCBI Taxonomy" id="2827671"/>
    <lineage>
        <taxon>Viruses</taxon>
        <taxon>Duplodnaviria</taxon>
        <taxon>Heunggongvirae</taxon>
        <taxon>Uroviricota</taxon>
        <taxon>Caudoviricetes</taxon>
    </lineage>
</organism>
<proteinExistence type="predicted"/>
<protein>
    <submittedName>
        <fullName evidence="1">Uncharacterized protein</fullName>
    </submittedName>
</protein>
<evidence type="ECO:0000313" key="1">
    <source>
        <dbReference type="EMBL" id="DAF49921.1"/>
    </source>
</evidence>
<name>A0A8S5SFW9_9CAUD</name>
<accession>A0A8S5SFW9</accession>
<reference evidence="1" key="1">
    <citation type="journal article" date="2021" name="Proc. Natl. Acad. Sci. U.S.A.">
        <title>A Catalog of Tens of Thousands of Viruses from Human Metagenomes Reveals Hidden Associations with Chronic Diseases.</title>
        <authorList>
            <person name="Tisza M.J."/>
            <person name="Buck C.B."/>
        </authorList>
    </citation>
    <scope>NUCLEOTIDE SEQUENCE</scope>
    <source>
        <strain evidence="1">CtHMa1</strain>
    </source>
</reference>
<sequence length="79" mass="9223">MAKSAITLQLWWNFNHHISNRGGTLTTTYHIQGAGTPAKTKNYVNADAFIFFREKVRPFPHLAKPMNTTFRKDEKTWDR</sequence>
<dbReference type="EMBL" id="BK032590">
    <property type="protein sequence ID" value="DAF49921.1"/>
    <property type="molecule type" value="Genomic_DNA"/>
</dbReference>